<gene>
    <name evidence="2" type="ORF">MNEG_15247</name>
</gene>
<dbReference type="EMBL" id="KK105377">
    <property type="protein sequence ID" value="KIY92715.1"/>
    <property type="molecule type" value="Genomic_DNA"/>
</dbReference>
<dbReference type="GeneID" id="25732889"/>
<evidence type="ECO:0000313" key="2">
    <source>
        <dbReference type="EMBL" id="KIY92715.1"/>
    </source>
</evidence>
<feature type="non-terminal residue" evidence="2">
    <location>
        <position position="140"/>
    </location>
</feature>
<protein>
    <submittedName>
        <fullName evidence="2">Uncharacterized protein</fullName>
    </submittedName>
</protein>
<dbReference type="Proteomes" id="UP000054498">
    <property type="component" value="Unassembled WGS sequence"/>
</dbReference>
<dbReference type="AlphaFoldDB" id="A0A0D2MBK4"/>
<feature type="compositionally biased region" description="Basic and acidic residues" evidence="1">
    <location>
        <begin position="1"/>
        <end position="11"/>
    </location>
</feature>
<evidence type="ECO:0000256" key="1">
    <source>
        <dbReference type="SAM" id="MobiDB-lite"/>
    </source>
</evidence>
<evidence type="ECO:0000313" key="3">
    <source>
        <dbReference type="Proteomes" id="UP000054498"/>
    </source>
</evidence>
<name>A0A0D2MBK4_9CHLO</name>
<feature type="compositionally biased region" description="Low complexity" evidence="1">
    <location>
        <begin position="29"/>
        <end position="45"/>
    </location>
</feature>
<keyword evidence="3" id="KW-1185">Reference proteome</keyword>
<sequence>MGDTLAKEQRPVHPRNPRSPLRPRDPCLSSPSQPKKGGPSAAVGAGASAAAAAAASYQLSSIRSGHASDQGRRPHMEDAAVAIDDIAASAAARPAAPCWGGAAGGCRPAARCGACGGGAGGAAPDWLGGEGLPAVAAFYA</sequence>
<dbReference type="KEGG" id="mng:MNEG_15247"/>
<reference evidence="2 3" key="1">
    <citation type="journal article" date="2013" name="BMC Genomics">
        <title>Reconstruction of the lipid metabolism for the microalga Monoraphidium neglectum from its genome sequence reveals characteristics suitable for biofuel production.</title>
        <authorList>
            <person name="Bogen C."/>
            <person name="Al-Dilaimi A."/>
            <person name="Albersmeier A."/>
            <person name="Wichmann J."/>
            <person name="Grundmann M."/>
            <person name="Rupp O."/>
            <person name="Lauersen K.J."/>
            <person name="Blifernez-Klassen O."/>
            <person name="Kalinowski J."/>
            <person name="Goesmann A."/>
            <person name="Mussgnug J.H."/>
            <person name="Kruse O."/>
        </authorList>
    </citation>
    <scope>NUCLEOTIDE SEQUENCE [LARGE SCALE GENOMIC DNA]</scope>
    <source>
        <strain evidence="2 3">SAG 48.87</strain>
    </source>
</reference>
<proteinExistence type="predicted"/>
<dbReference type="RefSeq" id="XP_013891735.1">
    <property type="nucleotide sequence ID" value="XM_014036281.1"/>
</dbReference>
<feature type="region of interest" description="Disordered" evidence="1">
    <location>
        <begin position="1"/>
        <end position="45"/>
    </location>
</feature>
<organism evidence="2 3">
    <name type="scientific">Monoraphidium neglectum</name>
    <dbReference type="NCBI Taxonomy" id="145388"/>
    <lineage>
        <taxon>Eukaryota</taxon>
        <taxon>Viridiplantae</taxon>
        <taxon>Chlorophyta</taxon>
        <taxon>core chlorophytes</taxon>
        <taxon>Chlorophyceae</taxon>
        <taxon>CS clade</taxon>
        <taxon>Sphaeropleales</taxon>
        <taxon>Selenastraceae</taxon>
        <taxon>Monoraphidium</taxon>
    </lineage>
</organism>
<accession>A0A0D2MBK4</accession>